<name>A0ABN7WWK3_GIGMA</name>
<sequence length="68" mass="8322">MDIVRKIEQLEVSDYEKVDQVPEVQNEEKNKILSKSEKEVVQEEWNQNNYKEKNETRKHNTKPKREYT</sequence>
<evidence type="ECO:0000313" key="2">
    <source>
        <dbReference type="EMBL" id="CAG8842461.1"/>
    </source>
</evidence>
<dbReference type="Proteomes" id="UP000789901">
    <property type="component" value="Unassembled WGS sequence"/>
</dbReference>
<evidence type="ECO:0000313" key="3">
    <source>
        <dbReference type="Proteomes" id="UP000789901"/>
    </source>
</evidence>
<proteinExistence type="predicted"/>
<gene>
    <name evidence="2" type="ORF">GMARGA_LOCUS35998</name>
</gene>
<dbReference type="EMBL" id="CAJVQB010069060">
    <property type="protein sequence ID" value="CAG8842461.1"/>
    <property type="molecule type" value="Genomic_DNA"/>
</dbReference>
<comment type="caution">
    <text evidence="2">The sequence shown here is derived from an EMBL/GenBank/DDBJ whole genome shotgun (WGS) entry which is preliminary data.</text>
</comment>
<protein>
    <submittedName>
        <fullName evidence="2">5114_t:CDS:1</fullName>
    </submittedName>
</protein>
<evidence type="ECO:0000256" key="1">
    <source>
        <dbReference type="SAM" id="MobiDB-lite"/>
    </source>
</evidence>
<accession>A0ABN7WWK3</accession>
<feature type="region of interest" description="Disordered" evidence="1">
    <location>
        <begin position="24"/>
        <end position="68"/>
    </location>
</feature>
<feature type="compositionally biased region" description="Basic and acidic residues" evidence="1">
    <location>
        <begin position="50"/>
        <end position="68"/>
    </location>
</feature>
<feature type="non-terminal residue" evidence="2">
    <location>
        <position position="68"/>
    </location>
</feature>
<organism evidence="2 3">
    <name type="scientific">Gigaspora margarita</name>
    <dbReference type="NCBI Taxonomy" id="4874"/>
    <lineage>
        <taxon>Eukaryota</taxon>
        <taxon>Fungi</taxon>
        <taxon>Fungi incertae sedis</taxon>
        <taxon>Mucoromycota</taxon>
        <taxon>Glomeromycotina</taxon>
        <taxon>Glomeromycetes</taxon>
        <taxon>Diversisporales</taxon>
        <taxon>Gigasporaceae</taxon>
        <taxon>Gigaspora</taxon>
    </lineage>
</organism>
<keyword evidence="3" id="KW-1185">Reference proteome</keyword>
<reference evidence="2 3" key="1">
    <citation type="submission" date="2021-06" db="EMBL/GenBank/DDBJ databases">
        <authorList>
            <person name="Kallberg Y."/>
            <person name="Tangrot J."/>
            <person name="Rosling A."/>
        </authorList>
    </citation>
    <scope>NUCLEOTIDE SEQUENCE [LARGE SCALE GENOMIC DNA]</scope>
    <source>
        <strain evidence="2 3">120-4 pot B 10/14</strain>
    </source>
</reference>
<feature type="compositionally biased region" description="Basic and acidic residues" evidence="1">
    <location>
        <begin position="24"/>
        <end position="41"/>
    </location>
</feature>